<dbReference type="KEGG" id="sbar:H5V43_05775"/>
<feature type="transmembrane region" description="Helical" evidence="1">
    <location>
        <begin position="192"/>
        <end position="208"/>
    </location>
</feature>
<keyword evidence="1" id="KW-0812">Transmembrane</keyword>
<reference evidence="3" key="6">
    <citation type="journal article" date="2021" name="Microbiol. Resour. Announc.">
        <title>Complete Genome Sequence of Sphingobium barthaii KK22, a High-Molecular-Weight Polycyclic Aromatic Hydrocarbon-Degrading Soil Bacterium.</title>
        <authorList>
            <person name="Mori J.F."/>
            <person name="Kanaly R.A."/>
        </authorList>
    </citation>
    <scope>NUCLEOTIDE SEQUENCE</scope>
    <source>
        <strain evidence="3">KK22</strain>
    </source>
</reference>
<reference evidence="5" key="5">
    <citation type="submission" date="2020-08" db="EMBL/GenBank/DDBJ databases">
        <title>Complete genome sequence of Sphingobium barthaii strain KK22, a high-molecular-weight polycyclic aromatic hydrocarbon-degrading soil bacterium.</title>
        <authorList>
            <person name="Mori J.F."/>
            <person name="Kanaly R.A."/>
        </authorList>
    </citation>
    <scope>NUCLEOTIDE SEQUENCE [LARGE SCALE GENOMIC DNA]</scope>
    <source>
        <strain evidence="5">KK22</strain>
    </source>
</reference>
<reference evidence="2 4" key="1">
    <citation type="journal article" date="2013" name="Biodegradation">
        <title>Occurrence of 4-tert-butylphenol (4-t-BP) biodegradation in an aquatic sample caused by the presence of Spirodela polyrrhiza and isolation of a 4-t-BP-utilizing bacterium.</title>
        <authorList>
            <person name="Ogata Y."/>
            <person name="Toyama T."/>
            <person name="Yu N."/>
            <person name="Wang X."/>
            <person name="Sei K."/>
            <person name="Ike M."/>
        </authorList>
    </citation>
    <scope>NUCLEOTIDE SEQUENCE [LARGE SCALE GENOMIC DNA]</scope>
    <source>
        <strain evidence="2 4">OMI</strain>
    </source>
</reference>
<evidence type="ECO:0000313" key="4">
    <source>
        <dbReference type="Proteomes" id="UP000221538"/>
    </source>
</evidence>
<proteinExistence type="predicted"/>
<dbReference type="InterPro" id="IPR014509">
    <property type="entry name" value="YjdF-like"/>
</dbReference>
<reference evidence="2" key="3">
    <citation type="submission" date="2017-10" db="EMBL/GenBank/DDBJ databases">
        <title>Bioaugmenting a lab-scale membrane bioreactor with Sphingobium fuliginis OMI to degrade 4-tert-butylphenol.</title>
        <authorList>
            <person name="Takada K."/>
            <person name="Shiba T."/>
            <person name="Soda S."/>
            <person name="Inoue D."/>
            <person name="Miyake M."/>
            <person name="Eguchi M."/>
            <person name="Ike M."/>
        </authorList>
    </citation>
    <scope>NUCLEOTIDE SEQUENCE</scope>
    <source>
        <strain evidence="2">OMI</strain>
    </source>
</reference>
<sequence>MISGAAVWKAVPAAQRRMIVLLVAAIVAANVDQPYPELAPLQHGPTALLILVSPWLLRRWPLSNGSVACVLLFLLLHTLGGRYIYSYVPYDIWARAISGHDISGTFGLARNGYDRLVHFAFGALLTAPFAEAARRHGVMRTGWSLVFAFVSVGFVGAVYEIFEWLLSVVAAGQTADWYNGQQGDMWDPQKDMAAAQIGSVLALVWLLSTRQGEGKAISPHAHSSKE</sequence>
<feature type="transmembrane region" description="Helical" evidence="1">
    <location>
        <begin position="64"/>
        <end position="85"/>
    </location>
</feature>
<dbReference type="Proteomes" id="UP000593663">
    <property type="component" value="Chromosome 1"/>
</dbReference>
<evidence type="ECO:0000313" key="2">
    <source>
        <dbReference type="EMBL" id="GAY21406.1"/>
    </source>
</evidence>
<reference evidence="2 4" key="2">
    <citation type="journal article" date="2013" name="Environ. Sci. Technol.">
        <title>The 4-tert-butylphenol-utilizing bacterium Sphingobium fuliginis OMI can degrade bisphenols via phenolic ring hydroxylation and meta-cleavage pathway.</title>
        <authorList>
            <person name="Ogata Y."/>
            <person name="Goda S."/>
            <person name="Toyama T."/>
            <person name="Sei K."/>
            <person name="Ike M."/>
        </authorList>
    </citation>
    <scope>NUCLEOTIDE SEQUENCE [LARGE SCALE GENOMIC DNA]</scope>
    <source>
        <strain evidence="2 4">OMI</strain>
    </source>
</reference>
<feature type="transmembrane region" description="Helical" evidence="1">
    <location>
        <begin position="116"/>
        <end position="133"/>
    </location>
</feature>
<feature type="transmembrane region" description="Helical" evidence="1">
    <location>
        <begin position="145"/>
        <end position="172"/>
    </location>
</feature>
<evidence type="ECO:0000313" key="5">
    <source>
        <dbReference type="Proteomes" id="UP000593663"/>
    </source>
</evidence>
<dbReference type="AlphaFoldDB" id="A0A292ZET1"/>
<evidence type="ECO:0000256" key="1">
    <source>
        <dbReference type="SAM" id="Phobius"/>
    </source>
</evidence>
<reference evidence="2" key="4">
    <citation type="submission" date="2017-10" db="EMBL/GenBank/DDBJ databases">
        <authorList>
            <person name="Banno H."/>
            <person name="Chua N.-H."/>
        </authorList>
    </citation>
    <scope>NUCLEOTIDE SEQUENCE</scope>
    <source>
        <strain evidence="2">OMI</strain>
    </source>
</reference>
<dbReference type="Pfam" id="PF09997">
    <property type="entry name" value="DUF2238"/>
    <property type="match status" value="1"/>
</dbReference>
<protein>
    <submittedName>
        <fullName evidence="3">DUF2238 domain-containing protein</fullName>
    </submittedName>
</protein>
<keyword evidence="1" id="KW-0472">Membrane</keyword>
<gene>
    <name evidence="3" type="ORF">H5V43_05775</name>
    <name evidence="2" type="ORF">SFOMI_1947</name>
</gene>
<organism evidence="2 4">
    <name type="scientific">Sphingobium fuliginis (strain ATCC 27551)</name>
    <dbReference type="NCBI Taxonomy" id="336203"/>
    <lineage>
        <taxon>Bacteria</taxon>
        <taxon>Pseudomonadati</taxon>
        <taxon>Pseudomonadota</taxon>
        <taxon>Alphaproteobacteria</taxon>
        <taxon>Sphingomonadales</taxon>
        <taxon>Sphingomonadaceae</taxon>
        <taxon>Sphingobium</taxon>
    </lineage>
</organism>
<evidence type="ECO:0000313" key="3">
    <source>
        <dbReference type="EMBL" id="QOT72630.1"/>
    </source>
</evidence>
<accession>A0A292ZET1</accession>
<dbReference type="EMBL" id="CP060035">
    <property type="protein sequence ID" value="QOT72630.1"/>
    <property type="molecule type" value="Genomic_DNA"/>
</dbReference>
<name>A0A292ZET1_SPHSA</name>
<dbReference type="Proteomes" id="UP000221538">
    <property type="component" value="Unassembled WGS sequence"/>
</dbReference>
<dbReference type="EMBL" id="BEWI01000031">
    <property type="protein sequence ID" value="GAY21406.1"/>
    <property type="molecule type" value="Genomic_DNA"/>
</dbReference>
<dbReference type="RefSeq" id="WP_025550875.1">
    <property type="nucleotide sequence ID" value="NZ_BATN01000097.1"/>
</dbReference>
<keyword evidence="1" id="KW-1133">Transmembrane helix</keyword>